<dbReference type="AlphaFoldDB" id="A0A0G1P224"/>
<sequence length="308" mass="34482">MRDAILKFPSQIEIGFDIGNKNKFEGAYRNIYICAMGGSAIPGEILAIIRPDLNIYLNSDYRLPSTATTNDLVICVSWSGNTEETIAAYDDAVERACPVIVISKGGILREKAVRQSISVAAMPDENVPARFAVGYMFGALAGILGISDFNVRNINAEALEIKGRDIASEIDAKIPVIYGSYKWRYLAKFWKTLINENAKIPAFWNYFPVLGHNEICQFADRHMRLTPILLRNLDDSPEALKDIKATIAILDNMEYNYTIIDISTGMSVLEQVLNNYILALWTSFYLAKNLGVDPIDTLLVEKFKSYKN</sequence>
<gene>
    <name evidence="4" type="ORF">UW90_C0001G0012</name>
</gene>
<dbReference type="GO" id="GO:0004347">
    <property type="term" value="F:glucose-6-phosphate isomerase activity"/>
    <property type="evidence" value="ECO:0007669"/>
    <property type="project" value="InterPro"/>
</dbReference>
<keyword evidence="2 4" id="KW-0413">Isomerase</keyword>
<dbReference type="InterPro" id="IPR019490">
    <property type="entry name" value="Glu6P/Mann6P_isomerase_C"/>
</dbReference>
<dbReference type="GO" id="GO:0097367">
    <property type="term" value="F:carbohydrate derivative binding"/>
    <property type="evidence" value="ECO:0007669"/>
    <property type="project" value="InterPro"/>
</dbReference>
<evidence type="ECO:0000256" key="1">
    <source>
        <dbReference type="ARBA" id="ARBA00010523"/>
    </source>
</evidence>
<evidence type="ECO:0000313" key="5">
    <source>
        <dbReference type="Proteomes" id="UP000034368"/>
    </source>
</evidence>
<evidence type="ECO:0000313" key="4">
    <source>
        <dbReference type="EMBL" id="KKT90424.1"/>
    </source>
</evidence>
<dbReference type="Gene3D" id="3.40.50.10490">
    <property type="entry name" value="Glucose-6-phosphate isomerase like protein, domain 1"/>
    <property type="match status" value="2"/>
</dbReference>
<dbReference type="SUPFAM" id="SSF53697">
    <property type="entry name" value="SIS domain"/>
    <property type="match status" value="1"/>
</dbReference>
<dbReference type="GO" id="GO:1901135">
    <property type="term" value="P:carbohydrate derivative metabolic process"/>
    <property type="evidence" value="ECO:0007669"/>
    <property type="project" value="InterPro"/>
</dbReference>
<protein>
    <submittedName>
        <fullName evidence="4">Bifunctional phosphoglucose/phosphomannose isomerase</fullName>
    </submittedName>
</protein>
<dbReference type="PROSITE" id="PS51464">
    <property type="entry name" value="SIS"/>
    <property type="match status" value="1"/>
</dbReference>
<name>A0A0G1P224_9BACT</name>
<evidence type="ECO:0000256" key="2">
    <source>
        <dbReference type="ARBA" id="ARBA00023235"/>
    </source>
</evidence>
<dbReference type="InterPro" id="IPR046348">
    <property type="entry name" value="SIS_dom_sf"/>
</dbReference>
<comment type="similarity">
    <text evidence="1">Belongs to the PGI/PMI family.</text>
</comment>
<reference evidence="4 5" key="1">
    <citation type="journal article" date="2015" name="Nature">
        <title>rRNA introns, odd ribosomes, and small enigmatic genomes across a large radiation of phyla.</title>
        <authorList>
            <person name="Brown C.T."/>
            <person name="Hug L.A."/>
            <person name="Thomas B.C."/>
            <person name="Sharon I."/>
            <person name="Castelle C.J."/>
            <person name="Singh A."/>
            <person name="Wilkins M.J."/>
            <person name="Williams K.H."/>
            <person name="Banfield J.F."/>
        </authorList>
    </citation>
    <scope>NUCLEOTIDE SEQUENCE [LARGE SCALE GENOMIC DNA]</scope>
</reference>
<proteinExistence type="inferred from homology"/>
<dbReference type="Proteomes" id="UP000034368">
    <property type="component" value="Unassembled WGS sequence"/>
</dbReference>
<dbReference type="CDD" id="cd05637">
    <property type="entry name" value="SIS_PGI_PMI_2"/>
    <property type="match status" value="1"/>
</dbReference>
<organism evidence="4 5">
    <name type="scientific">Candidatus Yanofskybacteria bacterium GW2011_GWB1_45_11</name>
    <dbReference type="NCBI Taxonomy" id="1619026"/>
    <lineage>
        <taxon>Bacteria</taxon>
        <taxon>Candidatus Yanofskyibacteriota</taxon>
    </lineage>
</organism>
<evidence type="ECO:0000259" key="3">
    <source>
        <dbReference type="PROSITE" id="PS51464"/>
    </source>
</evidence>
<dbReference type="EMBL" id="LCKD01000001">
    <property type="protein sequence ID" value="KKT90424.1"/>
    <property type="molecule type" value="Genomic_DNA"/>
</dbReference>
<dbReference type="Pfam" id="PF10432">
    <property type="entry name" value="bact-PGI_C"/>
    <property type="match status" value="1"/>
</dbReference>
<comment type="caution">
    <text evidence="4">The sequence shown here is derived from an EMBL/GenBank/DDBJ whole genome shotgun (WGS) entry which is preliminary data.</text>
</comment>
<dbReference type="InterPro" id="IPR001347">
    <property type="entry name" value="SIS_dom"/>
</dbReference>
<accession>A0A0G1P224</accession>
<feature type="domain" description="SIS" evidence="3">
    <location>
        <begin position="20"/>
        <end position="147"/>
    </location>
</feature>
<dbReference type="GO" id="GO:0004476">
    <property type="term" value="F:mannose-6-phosphate isomerase activity"/>
    <property type="evidence" value="ECO:0007669"/>
    <property type="project" value="InterPro"/>
</dbReference>
<dbReference type="GO" id="GO:0005975">
    <property type="term" value="P:carbohydrate metabolic process"/>
    <property type="evidence" value="ECO:0007669"/>
    <property type="project" value="InterPro"/>
</dbReference>